<dbReference type="Proteomes" id="UP000634136">
    <property type="component" value="Unassembled WGS sequence"/>
</dbReference>
<comment type="caution">
    <text evidence="4">The sequence shown here is derived from an EMBL/GenBank/DDBJ whole genome shotgun (WGS) entry which is preliminary data.</text>
</comment>
<organism evidence="4 5">
    <name type="scientific">Senna tora</name>
    <dbReference type="NCBI Taxonomy" id="362788"/>
    <lineage>
        <taxon>Eukaryota</taxon>
        <taxon>Viridiplantae</taxon>
        <taxon>Streptophyta</taxon>
        <taxon>Embryophyta</taxon>
        <taxon>Tracheophyta</taxon>
        <taxon>Spermatophyta</taxon>
        <taxon>Magnoliopsida</taxon>
        <taxon>eudicotyledons</taxon>
        <taxon>Gunneridae</taxon>
        <taxon>Pentapetalae</taxon>
        <taxon>rosids</taxon>
        <taxon>fabids</taxon>
        <taxon>Fabales</taxon>
        <taxon>Fabaceae</taxon>
        <taxon>Caesalpinioideae</taxon>
        <taxon>Cassia clade</taxon>
        <taxon>Senna</taxon>
    </lineage>
</organism>
<sequence>MAMAGGRSRVGFLILCVMMMICVGGSAYGEVCIPRKHAALFVFGASLFDTGNNNYINTSAISGINIFPYGQTFFKYPSGRFTDGRVIPDFIAEYARLPLPLPYLFPAYQTYTDGTNFASGGSGALVETHRGFVIDLKTQLANLRNVNRILRNRHGDAETNKLVSNSIYLFNVGTNDYTARVTENSSVLLSYSADEYVKIVVGNLTSVVQDIYKMGGRKFGFLGIAPLGCLPSLRARVNGTAGSCLEEANELAKQHNKELSLVLQNLERKLQGFKYSFTNYYDLVSQLMNFPSKYGFKEGMVACCGSGPYRGYSTCGGRMGVKYELCENPSDHVFFDPSHYSERAAQIIAHQMWSGNGNTTGPYNLRSLFQD</sequence>
<dbReference type="PANTHER" id="PTHR45966">
    <property type="entry name" value="GDSL-LIKE LIPASE/ACYLHYDROLASE"/>
    <property type="match status" value="1"/>
</dbReference>
<dbReference type="PANTHER" id="PTHR45966:SF1">
    <property type="entry name" value="GDSL ESTERASE_LIPASE 1-RELATED"/>
    <property type="match status" value="1"/>
</dbReference>
<keyword evidence="5" id="KW-1185">Reference proteome</keyword>
<proteinExistence type="inferred from homology"/>
<dbReference type="AlphaFoldDB" id="A0A834WE86"/>
<feature type="signal peptide" evidence="3">
    <location>
        <begin position="1"/>
        <end position="27"/>
    </location>
</feature>
<dbReference type="SUPFAM" id="SSF52266">
    <property type="entry name" value="SGNH hydrolase"/>
    <property type="match status" value="1"/>
</dbReference>
<comment type="similarity">
    <text evidence="1">Belongs to the 'GDSL' lipolytic enzyme family.</text>
</comment>
<evidence type="ECO:0000256" key="1">
    <source>
        <dbReference type="ARBA" id="ARBA00008668"/>
    </source>
</evidence>
<dbReference type="InterPro" id="IPR044552">
    <property type="entry name" value="GLIP1-5/GLL25"/>
</dbReference>
<feature type="chain" id="PRO_5033048963" evidence="3">
    <location>
        <begin position="28"/>
        <end position="371"/>
    </location>
</feature>
<dbReference type="Pfam" id="PF00657">
    <property type="entry name" value="Lipase_GDSL"/>
    <property type="match status" value="1"/>
</dbReference>
<dbReference type="InterPro" id="IPR036514">
    <property type="entry name" value="SGNH_hydro_sf"/>
</dbReference>
<evidence type="ECO:0000313" key="5">
    <source>
        <dbReference type="Proteomes" id="UP000634136"/>
    </source>
</evidence>
<name>A0A834WE86_9FABA</name>
<dbReference type="InterPro" id="IPR001087">
    <property type="entry name" value="GDSL"/>
</dbReference>
<protein>
    <submittedName>
        <fullName evidence="4">GDSL esterase/lipase 5</fullName>
    </submittedName>
</protein>
<dbReference type="Gene3D" id="3.40.50.1110">
    <property type="entry name" value="SGNH hydrolase"/>
    <property type="match status" value="1"/>
</dbReference>
<evidence type="ECO:0000256" key="3">
    <source>
        <dbReference type="SAM" id="SignalP"/>
    </source>
</evidence>
<dbReference type="GO" id="GO:0016298">
    <property type="term" value="F:lipase activity"/>
    <property type="evidence" value="ECO:0007669"/>
    <property type="project" value="TreeGrafter"/>
</dbReference>
<dbReference type="CDD" id="cd01837">
    <property type="entry name" value="SGNH_plant_lipase_like"/>
    <property type="match status" value="1"/>
</dbReference>
<accession>A0A834WE86</accession>
<evidence type="ECO:0000256" key="2">
    <source>
        <dbReference type="ARBA" id="ARBA00022729"/>
    </source>
</evidence>
<dbReference type="OrthoDB" id="1600564at2759"/>
<keyword evidence="2 3" id="KW-0732">Signal</keyword>
<gene>
    <name evidence="4" type="ORF">G2W53_027948</name>
</gene>
<dbReference type="InterPro" id="IPR035669">
    <property type="entry name" value="SGNH_plant_lipase-like"/>
</dbReference>
<reference evidence="4" key="1">
    <citation type="submission" date="2020-09" db="EMBL/GenBank/DDBJ databases">
        <title>Genome-Enabled Discovery of Anthraquinone Biosynthesis in Senna tora.</title>
        <authorList>
            <person name="Kang S.-H."/>
            <person name="Pandey R.P."/>
            <person name="Lee C.-M."/>
            <person name="Sim J.-S."/>
            <person name="Jeong J.-T."/>
            <person name="Choi B.-S."/>
            <person name="Jung M."/>
            <person name="Ginzburg D."/>
            <person name="Zhao K."/>
            <person name="Won S.Y."/>
            <person name="Oh T.-J."/>
            <person name="Yu Y."/>
            <person name="Kim N.-H."/>
            <person name="Lee O.R."/>
            <person name="Lee T.-H."/>
            <person name="Bashyal P."/>
            <person name="Kim T.-S."/>
            <person name="Lee W.-H."/>
            <person name="Kawkins C."/>
            <person name="Kim C.-K."/>
            <person name="Kim J.S."/>
            <person name="Ahn B.O."/>
            <person name="Rhee S.Y."/>
            <person name="Sohng J.K."/>
        </authorList>
    </citation>
    <scope>NUCLEOTIDE SEQUENCE</scope>
    <source>
        <tissue evidence="4">Leaf</tissue>
    </source>
</reference>
<evidence type="ECO:0000313" key="4">
    <source>
        <dbReference type="EMBL" id="KAF7813979.1"/>
    </source>
</evidence>
<dbReference type="EMBL" id="JAAIUW010000009">
    <property type="protein sequence ID" value="KAF7813979.1"/>
    <property type="molecule type" value="Genomic_DNA"/>
</dbReference>